<dbReference type="Gene3D" id="3.30.2310.20">
    <property type="entry name" value="RelE-like"/>
    <property type="match status" value="1"/>
</dbReference>
<evidence type="ECO:0008006" key="3">
    <source>
        <dbReference type="Google" id="ProtNLM"/>
    </source>
</evidence>
<name>A0A1F6NVY7_9BACT</name>
<dbReference type="EMBL" id="MFQZ01000007">
    <property type="protein sequence ID" value="OGH88087.1"/>
    <property type="molecule type" value="Genomic_DNA"/>
</dbReference>
<evidence type="ECO:0000313" key="2">
    <source>
        <dbReference type="Proteomes" id="UP000177907"/>
    </source>
</evidence>
<dbReference type="SUPFAM" id="SSF143011">
    <property type="entry name" value="RelE-like"/>
    <property type="match status" value="1"/>
</dbReference>
<comment type="caution">
    <text evidence="1">The sequence shown here is derived from an EMBL/GenBank/DDBJ whole genome shotgun (WGS) entry which is preliminary data.</text>
</comment>
<gene>
    <name evidence="1" type="ORF">A3J93_05535</name>
</gene>
<protein>
    <recommendedName>
        <fullName evidence="3">Type II toxin-antitoxin system RelE/ParE family toxin</fullName>
    </recommendedName>
</protein>
<proteinExistence type="predicted"/>
<dbReference type="Proteomes" id="UP000177907">
    <property type="component" value="Unassembled WGS sequence"/>
</dbReference>
<evidence type="ECO:0000313" key="1">
    <source>
        <dbReference type="EMBL" id="OGH88087.1"/>
    </source>
</evidence>
<dbReference type="STRING" id="1798704.A3J93_05535"/>
<dbReference type="InterPro" id="IPR035093">
    <property type="entry name" value="RelE/ParE_toxin_dom_sf"/>
</dbReference>
<sequence>MVDKITKALNKFSASERALVKKIVLDLKKLKGHENIFRIRKGKIRIIYRLQDGQIYLLAVEKRNDNTYNAV</sequence>
<accession>A0A1F6NVY7</accession>
<dbReference type="AlphaFoldDB" id="A0A1F6NVY7"/>
<reference evidence="1 2" key="1">
    <citation type="journal article" date="2016" name="Nat. Commun.">
        <title>Thousands of microbial genomes shed light on interconnected biogeochemical processes in an aquifer system.</title>
        <authorList>
            <person name="Anantharaman K."/>
            <person name="Brown C.T."/>
            <person name="Hug L.A."/>
            <person name="Sharon I."/>
            <person name="Castelle C.J."/>
            <person name="Probst A.J."/>
            <person name="Thomas B.C."/>
            <person name="Singh A."/>
            <person name="Wilkins M.J."/>
            <person name="Karaoz U."/>
            <person name="Brodie E.L."/>
            <person name="Williams K.H."/>
            <person name="Hubbard S.S."/>
            <person name="Banfield J.F."/>
        </authorList>
    </citation>
    <scope>NUCLEOTIDE SEQUENCE [LARGE SCALE GENOMIC DNA]</scope>
</reference>
<organism evidence="1 2">
    <name type="scientific">Candidatus Magasanikbacteria bacterium RIFOXYC2_FULL_42_28</name>
    <dbReference type="NCBI Taxonomy" id="1798704"/>
    <lineage>
        <taxon>Bacteria</taxon>
        <taxon>Candidatus Magasanikiibacteriota</taxon>
    </lineage>
</organism>